<protein>
    <submittedName>
        <fullName evidence="2">Helix-turn-helix domain-containing protein</fullName>
    </submittedName>
</protein>
<name>A0ABY4UZQ5_STRFL</name>
<dbReference type="Gene3D" id="1.10.260.40">
    <property type="entry name" value="lambda repressor-like DNA-binding domains"/>
    <property type="match status" value="1"/>
</dbReference>
<dbReference type="InterPro" id="IPR010982">
    <property type="entry name" value="Lambda_DNA-bd_dom_sf"/>
</dbReference>
<evidence type="ECO:0000313" key="3">
    <source>
        <dbReference type="Proteomes" id="UP001056079"/>
    </source>
</evidence>
<dbReference type="InterPro" id="IPR001387">
    <property type="entry name" value="Cro/C1-type_HTH"/>
</dbReference>
<feature type="domain" description="HTH cro/C1-type" evidence="1">
    <location>
        <begin position="27"/>
        <end position="73"/>
    </location>
</feature>
<dbReference type="CDD" id="cd00093">
    <property type="entry name" value="HTH_XRE"/>
    <property type="match status" value="1"/>
</dbReference>
<reference evidence="2" key="1">
    <citation type="submission" date="2021-08" db="EMBL/GenBank/DDBJ databases">
        <title>DNA methylation of m4C regulates biosynthesis of daptomycin in Streptomyces roseosporus L30.</title>
        <authorList>
            <person name="Fang J.-L."/>
        </authorList>
    </citation>
    <scope>NUCLEOTIDE SEQUENCE</scope>
    <source>
        <strain evidence="2">L30</strain>
    </source>
</reference>
<evidence type="ECO:0000313" key="2">
    <source>
        <dbReference type="EMBL" id="USC49740.1"/>
    </source>
</evidence>
<dbReference type="RefSeq" id="WP_006124523.1">
    <property type="nucleotide sequence ID" value="NZ_CP098609.1"/>
</dbReference>
<gene>
    <name evidence="2" type="ORF">K7395_24955</name>
</gene>
<organism evidence="2 3">
    <name type="scientific">Streptomyces filamentosus</name>
    <name type="common">Streptomyces roseosporus</name>
    <dbReference type="NCBI Taxonomy" id="67294"/>
    <lineage>
        <taxon>Bacteria</taxon>
        <taxon>Bacillati</taxon>
        <taxon>Actinomycetota</taxon>
        <taxon>Actinomycetes</taxon>
        <taxon>Kitasatosporales</taxon>
        <taxon>Streptomycetaceae</taxon>
        <taxon>Streptomyces</taxon>
    </lineage>
</organism>
<accession>A0ABY4UZQ5</accession>
<dbReference type="SUPFAM" id="SSF47413">
    <property type="entry name" value="lambda repressor-like DNA-binding domains"/>
    <property type="match status" value="1"/>
</dbReference>
<sequence>MTPARLHLTSGETLRTLMRWAPNGSSLTIRELADAVGVSKSKIEALLSEERPTVTRELAGRICSALDVRQNALFFEPLPAPMGAGSTSGRRTP</sequence>
<dbReference type="EMBL" id="CP098609">
    <property type="protein sequence ID" value="USC49740.1"/>
    <property type="molecule type" value="Genomic_DNA"/>
</dbReference>
<dbReference type="Proteomes" id="UP001056079">
    <property type="component" value="Chromosome"/>
</dbReference>
<keyword evidence="3" id="KW-1185">Reference proteome</keyword>
<proteinExistence type="predicted"/>
<dbReference type="Pfam" id="PF13560">
    <property type="entry name" value="HTH_31"/>
    <property type="match status" value="1"/>
</dbReference>
<dbReference type="PROSITE" id="PS50943">
    <property type="entry name" value="HTH_CROC1"/>
    <property type="match status" value="1"/>
</dbReference>
<evidence type="ECO:0000259" key="1">
    <source>
        <dbReference type="PROSITE" id="PS50943"/>
    </source>
</evidence>